<keyword evidence="3" id="KW-1185">Reference proteome</keyword>
<gene>
    <name evidence="2" type="primary">CEP126-1</name>
    <name evidence="2" type="ORF">Y1Q_0023029</name>
</gene>
<dbReference type="AlphaFoldDB" id="A0A151P7C7"/>
<evidence type="ECO:0000256" key="1">
    <source>
        <dbReference type="SAM" id="MobiDB-lite"/>
    </source>
</evidence>
<dbReference type="PANTHER" id="PTHR31191:SF4">
    <property type="entry name" value="CENTROSOMAL PROTEIN OF 126 KDA"/>
    <property type="match status" value="1"/>
</dbReference>
<dbReference type="PANTHER" id="PTHR31191">
    <property type="entry name" value="CENTROSOMAL PROTEIN CEP126"/>
    <property type="match status" value="1"/>
</dbReference>
<feature type="region of interest" description="Disordered" evidence="1">
    <location>
        <begin position="414"/>
        <end position="456"/>
    </location>
</feature>
<proteinExistence type="predicted"/>
<dbReference type="GO" id="GO:0031122">
    <property type="term" value="P:cytoplasmic microtubule organization"/>
    <property type="evidence" value="ECO:0007669"/>
    <property type="project" value="InterPro"/>
</dbReference>
<dbReference type="GO" id="GO:0007052">
    <property type="term" value="P:mitotic spindle organization"/>
    <property type="evidence" value="ECO:0007669"/>
    <property type="project" value="InterPro"/>
</dbReference>
<dbReference type="eggNOG" id="ENOG502QR78">
    <property type="taxonomic scope" value="Eukaryota"/>
</dbReference>
<reference evidence="2 3" key="1">
    <citation type="journal article" date="2012" name="Genome Biol.">
        <title>Sequencing three crocodilian genomes to illuminate the evolution of archosaurs and amniotes.</title>
        <authorList>
            <person name="St John J.A."/>
            <person name="Braun E.L."/>
            <person name="Isberg S.R."/>
            <person name="Miles L.G."/>
            <person name="Chong A.Y."/>
            <person name="Gongora J."/>
            <person name="Dalzell P."/>
            <person name="Moran C."/>
            <person name="Bed'hom B."/>
            <person name="Abzhanov A."/>
            <person name="Burgess S.C."/>
            <person name="Cooksey A.M."/>
            <person name="Castoe T.A."/>
            <person name="Crawford N.G."/>
            <person name="Densmore L.D."/>
            <person name="Drew J.C."/>
            <person name="Edwards S.V."/>
            <person name="Faircloth B.C."/>
            <person name="Fujita M.K."/>
            <person name="Greenwold M.J."/>
            <person name="Hoffmann F.G."/>
            <person name="Howard J.M."/>
            <person name="Iguchi T."/>
            <person name="Janes D.E."/>
            <person name="Khan S.Y."/>
            <person name="Kohno S."/>
            <person name="de Koning A.J."/>
            <person name="Lance S.L."/>
            <person name="McCarthy F.M."/>
            <person name="McCormack J.E."/>
            <person name="Merchant M.E."/>
            <person name="Peterson D.G."/>
            <person name="Pollock D.D."/>
            <person name="Pourmand N."/>
            <person name="Raney B.J."/>
            <person name="Roessler K.A."/>
            <person name="Sanford J.R."/>
            <person name="Sawyer R.H."/>
            <person name="Schmidt C.J."/>
            <person name="Triplett E.W."/>
            <person name="Tuberville T.D."/>
            <person name="Venegas-Anaya M."/>
            <person name="Howard J.T."/>
            <person name="Jarvis E.D."/>
            <person name="Guillette L.J.Jr."/>
            <person name="Glenn T.C."/>
            <person name="Green R.E."/>
            <person name="Ray D.A."/>
        </authorList>
    </citation>
    <scope>NUCLEOTIDE SEQUENCE [LARGE SCALE GENOMIC DNA]</scope>
    <source>
        <strain evidence="2">KSC_2009_1</strain>
    </source>
</reference>
<evidence type="ECO:0000313" key="2">
    <source>
        <dbReference type="EMBL" id="KYO44976.1"/>
    </source>
</evidence>
<dbReference type="Proteomes" id="UP000050525">
    <property type="component" value="Unassembled WGS sequence"/>
</dbReference>
<sequence>MKPSRSLAAEAQCGPSAAHATVMFHLGRDLEEERQALLEDQKIYRSRARKYFIETNRRRRALEEKWKQKEEKEKRFRERVLQQRKLKHQEATEKFQRTHLPFPQHEKIVKRKPVPQLEEALEQIKGSVLTSGFYLPNREKTNCRTTDSPSVSSRNDYLHQKQTSAWVSSDKAKQENSTTNPDSNQLFFQQNLEEMQQFLEEQHLSNLENFHQEVNQITNSESLSSLDSLEAGEQNEKNGPRLDRTPTDEEINHLCEGVHSALAQKEFAAGAVPTTRRKQNFDNAEIKRRALLEQRRQAIATTIWRSTHPTQNSVHTVQLSPFQYPFEPVQAVSGIPNSDEESTAQFLLSEKLASISVTEGEMLSAVETTQPRRQPLLLNKPQRLSMTALSMEEHKILQSLDHLNQRLQNIQESITKNPSTSRGFQIISPLHGASSPSVDSTLSTQRHQSMSADPRL</sequence>
<dbReference type="GO" id="GO:0005813">
    <property type="term" value="C:centrosome"/>
    <property type="evidence" value="ECO:0007669"/>
    <property type="project" value="InterPro"/>
</dbReference>
<comment type="caution">
    <text evidence="2">The sequence shown here is derived from an EMBL/GenBank/DDBJ whole genome shotgun (WGS) entry which is preliminary data.</text>
</comment>
<protein>
    <submittedName>
        <fullName evidence="2">Centrosomal protein of isoform B</fullName>
    </submittedName>
</protein>
<evidence type="ECO:0000313" key="3">
    <source>
        <dbReference type="Proteomes" id="UP000050525"/>
    </source>
</evidence>
<feature type="region of interest" description="Disordered" evidence="1">
    <location>
        <begin position="138"/>
        <end position="184"/>
    </location>
</feature>
<dbReference type="Pfam" id="PF15352">
    <property type="entry name" value="K1377"/>
    <property type="match status" value="2"/>
</dbReference>
<organism evidence="2 3">
    <name type="scientific">Alligator mississippiensis</name>
    <name type="common">American alligator</name>
    <dbReference type="NCBI Taxonomy" id="8496"/>
    <lineage>
        <taxon>Eukaryota</taxon>
        <taxon>Metazoa</taxon>
        <taxon>Chordata</taxon>
        <taxon>Craniata</taxon>
        <taxon>Vertebrata</taxon>
        <taxon>Euteleostomi</taxon>
        <taxon>Archelosauria</taxon>
        <taxon>Archosauria</taxon>
        <taxon>Crocodylia</taxon>
        <taxon>Alligatoridae</taxon>
        <taxon>Alligatorinae</taxon>
        <taxon>Alligator</taxon>
    </lineage>
</organism>
<feature type="compositionally biased region" description="Polar residues" evidence="1">
    <location>
        <begin position="434"/>
        <end position="456"/>
    </location>
</feature>
<dbReference type="GO" id="GO:0097546">
    <property type="term" value="C:ciliary base"/>
    <property type="evidence" value="ECO:0007669"/>
    <property type="project" value="InterPro"/>
</dbReference>
<dbReference type="GO" id="GO:1905515">
    <property type="term" value="P:non-motile cilium assembly"/>
    <property type="evidence" value="ECO:0007669"/>
    <property type="project" value="InterPro"/>
</dbReference>
<dbReference type="EMBL" id="AKHW03000640">
    <property type="protein sequence ID" value="KYO44976.1"/>
    <property type="molecule type" value="Genomic_DNA"/>
</dbReference>
<feature type="compositionally biased region" description="Polar residues" evidence="1">
    <location>
        <begin position="143"/>
        <end position="167"/>
    </location>
</feature>
<accession>A0A151P7C7</accession>
<dbReference type="GO" id="GO:0030496">
    <property type="term" value="C:midbody"/>
    <property type="evidence" value="ECO:0007669"/>
    <property type="project" value="TreeGrafter"/>
</dbReference>
<name>A0A151P7C7_ALLMI</name>
<dbReference type="InterPro" id="IPR028257">
    <property type="entry name" value="CEP126"/>
</dbReference>
<feature type="compositionally biased region" description="Polar residues" evidence="1">
    <location>
        <begin position="414"/>
        <end position="423"/>
    </location>
</feature>
<feature type="compositionally biased region" description="Polar residues" evidence="1">
    <location>
        <begin position="175"/>
        <end position="184"/>
    </location>
</feature>